<feature type="region of interest" description="Disordered" evidence="3">
    <location>
        <begin position="236"/>
        <end position="265"/>
    </location>
</feature>
<dbReference type="InterPro" id="IPR036869">
    <property type="entry name" value="J_dom_sf"/>
</dbReference>
<feature type="domain" description="J" evidence="4">
    <location>
        <begin position="17"/>
        <end position="94"/>
    </location>
</feature>
<dbReference type="PROSITE" id="PS50076">
    <property type="entry name" value="DNAJ_2"/>
    <property type="match status" value="1"/>
</dbReference>
<dbReference type="Gene3D" id="3.30.300.90">
    <property type="entry name" value="BolA-like"/>
    <property type="match status" value="1"/>
</dbReference>
<dbReference type="PANTHER" id="PTHR46229">
    <property type="entry name" value="BOLA TRANSCRIPTION REGULATOR"/>
    <property type="match status" value="1"/>
</dbReference>
<keyword evidence="6" id="KW-1185">Reference proteome</keyword>
<dbReference type="GO" id="GO:0005739">
    <property type="term" value="C:mitochondrion"/>
    <property type="evidence" value="ECO:0007669"/>
    <property type="project" value="TreeGrafter"/>
</dbReference>
<name>A0A9W7L6M6_9STRA</name>
<dbReference type="SUPFAM" id="SSF82657">
    <property type="entry name" value="BolA-like"/>
    <property type="match status" value="1"/>
</dbReference>
<dbReference type="AlphaFoldDB" id="A0A9W7L6M6"/>
<evidence type="ECO:0000313" key="6">
    <source>
        <dbReference type="Proteomes" id="UP001165065"/>
    </source>
</evidence>
<evidence type="ECO:0000256" key="1">
    <source>
        <dbReference type="ARBA" id="ARBA00005578"/>
    </source>
</evidence>
<protein>
    <recommendedName>
        <fullName evidence="4">J domain-containing protein</fullName>
    </recommendedName>
</protein>
<dbReference type="EMBL" id="BRYA01000837">
    <property type="protein sequence ID" value="GMI33905.1"/>
    <property type="molecule type" value="Genomic_DNA"/>
</dbReference>
<dbReference type="Proteomes" id="UP001165065">
    <property type="component" value="Unassembled WGS sequence"/>
</dbReference>
<dbReference type="InterPro" id="IPR050961">
    <property type="entry name" value="BolA/IbaG_stress_morph_reg"/>
</dbReference>
<dbReference type="InterPro" id="IPR002634">
    <property type="entry name" value="BolA"/>
</dbReference>
<dbReference type="SUPFAM" id="SSF46565">
    <property type="entry name" value="Chaperone J-domain"/>
    <property type="match status" value="1"/>
</dbReference>
<comment type="similarity">
    <text evidence="1 2">Belongs to the BolA/IbaG family.</text>
</comment>
<accession>A0A9W7L6M6</accession>
<dbReference type="Pfam" id="PF01722">
    <property type="entry name" value="BolA"/>
    <property type="match status" value="1"/>
</dbReference>
<reference evidence="6" key="1">
    <citation type="journal article" date="2023" name="Commun. Biol.">
        <title>Genome analysis of Parmales, the sister group of diatoms, reveals the evolutionary specialization of diatoms from phago-mixotrophs to photoautotrophs.</title>
        <authorList>
            <person name="Ban H."/>
            <person name="Sato S."/>
            <person name="Yoshikawa S."/>
            <person name="Yamada K."/>
            <person name="Nakamura Y."/>
            <person name="Ichinomiya M."/>
            <person name="Sato N."/>
            <person name="Blanc-Mathieu R."/>
            <person name="Endo H."/>
            <person name="Kuwata A."/>
            <person name="Ogata H."/>
        </authorList>
    </citation>
    <scope>NUCLEOTIDE SEQUENCE [LARGE SCALE GENOMIC DNA]</scope>
</reference>
<dbReference type="InterPro" id="IPR001623">
    <property type="entry name" value="DnaJ_domain"/>
</dbReference>
<sequence length="265" mass="28829">MASFSSKTSQNSANNINFLKILGVSIEDSQSTTKLKSRFIELAKQTHPDVSSPPPNLPSFATIRSAFEALMDQAAKNSPTKSPEEATSNFDTWFRQHVFSASNSTLDEISAAASLSPGGLDKGGMWDLARQVAAEESTRTPDPVPLPPPNPPVYSSIESSLRSAFSPSFLLILNESHMHNVPPNSETHFKVVVVSPTFKGLKPLARHKLVNQALKEELEGPVHALSIVAKDEEQFEKMGGREKYMPESSPSCRGGDGSLPKRNEK</sequence>
<evidence type="ECO:0000256" key="3">
    <source>
        <dbReference type="SAM" id="MobiDB-lite"/>
    </source>
</evidence>
<evidence type="ECO:0000259" key="4">
    <source>
        <dbReference type="PROSITE" id="PS50076"/>
    </source>
</evidence>
<proteinExistence type="inferred from homology"/>
<organism evidence="5 6">
    <name type="scientific">Triparma columacea</name>
    <dbReference type="NCBI Taxonomy" id="722753"/>
    <lineage>
        <taxon>Eukaryota</taxon>
        <taxon>Sar</taxon>
        <taxon>Stramenopiles</taxon>
        <taxon>Ochrophyta</taxon>
        <taxon>Bolidophyceae</taxon>
        <taxon>Parmales</taxon>
        <taxon>Triparmaceae</taxon>
        <taxon>Triparma</taxon>
    </lineage>
</organism>
<gene>
    <name evidence="5" type="ORF">TrCOL_g5247</name>
</gene>
<evidence type="ECO:0000313" key="5">
    <source>
        <dbReference type="EMBL" id="GMI33905.1"/>
    </source>
</evidence>
<dbReference type="InterPro" id="IPR036065">
    <property type="entry name" value="BolA-like_sf"/>
</dbReference>
<comment type="caution">
    <text evidence="5">The sequence shown here is derived from an EMBL/GenBank/DDBJ whole genome shotgun (WGS) entry which is preliminary data.</text>
</comment>
<dbReference type="OrthoDB" id="4983at2759"/>
<dbReference type="PANTHER" id="PTHR46229:SF2">
    <property type="entry name" value="BOLA-LIKE PROTEIN 1"/>
    <property type="match status" value="1"/>
</dbReference>
<feature type="compositionally biased region" description="Basic and acidic residues" evidence="3">
    <location>
        <begin position="236"/>
        <end position="245"/>
    </location>
</feature>
<evidence type="ECO:0000256" key="2">
    <source>
        <dbReference type="RuleBase" id="RU003860"/>
    </source>
</evidence>
<dbReference type="Gene3D" id="1.10.287.110">
    <property type="entry name" value="DnaJ domain"/>
    <property type="match status" value="1"/>
</dbReference>